<name>A0A934HY22_9CLOT</name>
<dbReference type="SUPFAM" id="SSF140500">
    <property type="entry name" value="BAS1536-like"/>
    <property type="match status" value="1"/>
</dbReference>
<sequence>MEVLIVDKQLIEKIKKIEKMRDYMHDLINRKGSLTDPEVILASQMLDCSLNEYNRLFI</sequence>
<dbReference type="GO" id="GO:0046983">
    <property type="term" value="F:protein dimerization activity"/>
    <property type="evidence" value="ECO:0007669"/>
    <property type="project" value="InterPro"/>
</dbReference>
<reference evidence="1" key="1">
    <citation type="submission" date="2020-12" db="EMBL/GenBank/DDBJ databases">
        <title>Clostridium thailandense sp. nov., a novel acetogenic bacterium isolated from peat land soil in Thailand.</title>
        <authorList>
            <person name="Chaikitkaew S."/>
            <person name="Birkeland N.K."/>
        </authorList>
    </citation>
    <scope>NUCLEOTIDE SEQUENCE</scope>
    <source>
        <strain evidence="1">DSM 17425</strain>
    </source>
</reference>
<dbReference type="InterPro" id="IPR036638">
    <property type="entry name" value="HLH_DNA-bd_sf"/>
</dbReference>
<keyword evidence="2" id="KW-1185">Reference proteome</keyword>
<dbReference type="EMBL" id="JAEEGB010000004">
    <property type="protein sequence ID" value="MBI6871631.1"/>
    <property type="molecule type" value="Genomic_DNA"/>
</dbReference>
<comment type="caution">
    <text evidence="1">The sequence shown here is derived from an EMBL/GenBank/DDBJ whole genome shotgun (WGS) entry which is preliminary data.</text>
</comment>
<gene>
    <name evidence="1" type="ORF">I6U51_02775</name>
</gene>
<dbReference type="Gene3D" id="4.10.280.10">
    <property type="entry name" value="Helix-loop-helix DNA-binding domain"/>
    <property type="match status" value="1"/>
</dbReference>
<dbReference type="AlphaFoldDB" id="A0A934HY22"/>
<evidence type="ECO:0000313" key="1">
    <source>
        <dbReference type="EMBL" id="MBI6871631.1"/>
    </source>
</evidence>
<dbReference type="Pfam" id="PF09388">
    <property type="entry name" value="SpoOE-like"/>
    <property type="match status" value="1"/>
</dbReference>
<dbReference type="GO" id="GO:0043937">
    <property type="term" value="P:regulation of sporulation"/>
    <property type="evidence" value="ECO:0007669"/>
    <property type="project" value="InterPro"/>
</dbReference>
<organism evidence="1 2">
    <name type="scientific">Clostridium aciditolerans</name>
    <dbReference type="NCBI Taxonomy" id="339861"/>
    <lineage>
        <taxon>Bacteria</taxon>
        <taxon>Bacillati</taxon>
        <taxon>Bacillota</taxon>
        <taxon>Clostridia</taxon>
        <taxon>Eubacteriales</taxon>
        <taxon>Clostridiaceae</taxon>
        <taxon>Clostridium</taxon>
    </lineage>
</organism>
<proteinExistence type="predicted"/>
<dbReference type="Proteomes" id="UP000622687">
    <property type="component" value="Unassembled WGS sequence"/>
</dbReference>
<evidence type="ECO:0000313" key="2">
    <source>
        <dbReference type="Proteomes" id="UP000622687"/>
    </source>
</evidence>
<accession>A0A934HY22</accession>
<dbReference type="InterPro" id="IPR018540">
    <property type="entry name" value="Spo0E-like"/>
</dbReference>
<dbReference type="InterPro" id="IPR037208">
    <property type="entry name" value="Spo0E-like_sf"/>
</dbReference>
<protein>
    <submittedName>
        <fullName evidence="1">Aspartyl-phosphate phosphatase Spo0E family protein</fullName>
    </submittedName>
</protein>